<evidence type="ECO:0008006" key="4">
    <source>
        <dbReference type="Google" id="ProtNLM"/>
    </source>
</evidence>
<evidence type="ECO:0000313" key="2">
    <source>
        <dbReference type="EMBL" id="TQV71377.1"/>
    </source>
</evidence>
<dbReference type="NCBIfam" id="NF038116">
    <property type="entry name" value="Sden1266_dom"/>
    <property type="match status" value="2"/>
</dbReference>
<reference evidence="2 3" key="1">
    <citation type="submission" date="2019-06" db="EMBL/GenBank/DDBJ databases">
        <title>Draft genome of Aliikangiella marina GYP-15.</title>
        <authorList>
            <person name="Wang G."/>
        </authorList>
    </citation>
    <scope>NUCLEOTIDE SEQUENCE [LARGE SCALE GENOMIC DNA]</scope>
    <source>
        <strain evidence="2 3">GYP-15</strain>
    </source>
</reference>
<evidence type="ECO:0000313" key="3">
    <source>
        <dbReference type="Proteomes" id="UP000317839"/>
    </source>
</evidence>
<feature type="chain" id="PRO_5022089433" description="GlyGly-CTERM sorting domain-containing protein" evidence="1">
    <location>
        <begin position="19"/>
        <end position="387"/>
    </location>
</feature>
<dbReference type="EMBL" id="VIKR01000006">
    <property type="protein sequence ID" value="TQV71377.1"/>
    <property type="molecule type" value="Genomic_DNA"/>
</dbReference>
<keyword evidence="1" id="KW-0732">Signal</keyword>
<gene>
    <name evidence="2" type="ORF">FLL45_19670</name>
</gene>
<dbReference type="RefSeq" id="WP_142943776.1">
    <property type="nucleotide sequence ID" value="NZ_VIKR01000006.1"/>
</dbReference>
<dbReference type="Proteomes" id="UP000317839">
    <property type="component" value="Unassembled WGS sequence"/>
</dbReference>
<feature type="signal peptide" evidence="1">
    <location>
        <begin position="1"/>
        <end position="18"/>
    </location>
</feature>
<dbReference type="AlphaFoldDB" id="A0A545T2C9"/>
<keyword evidence="3" id="KW-1185">Reference proteome</keyword>
<comment type="caution">
    <text evidence="2">The sequence shown here is derived from an EMBL/GenBank/DDBJ whole genome shotgun (WGS) entry which is preliminary data.</text>
</comment>
<protein>
    <recommendedName>
        <fullName evidence="4">GlyGly-CTERM sorting domain-containing protein</fullName>
    </recommendedName>
</protein>
<organism evidence="2 3">
    <name type="scientific">Aliikangiella marina</name>
    <dbReference type="NCBI Taxonomy" id="1712262"/>
    <lineage>
        <taxon>Bacteria</taxon>
        <taxon>Pseudomonadati</taxon>
        <taxon>Pseudomonadota</taxon>
        <taxon>Gammaproteobacteria</taxon>
        <taxon>Oceanospirillales</taxon>
        <taxon>Pleioneaceae</taxon>
        <taxon>Aliikangiella</taxon>
    </lineage>
</organism>
<sequence length="387" mass="43048">MKIVIALIALFASFSIFAASDAQSKRVESLPKASVSSAKIDETKIIKKSSEGVKLTRRTQEKVKRPESLKTQVKTSKKQRPLALEQSKNAYAYSIYDAWTTLEFDYDGDGYFSEFTVTFDVDNSGGYSDIYAEMYLSRDGGPWIHLNTTEVFTIYGNDSDAYSVTTLLNYDFPTGYYDLVIDVYEAGYTGIVATAGPADFYGLQSLPLEDDEHELSSNDTQISYVASTIADDFDRDGFFTALTLEYDIDTLDAGRLVYSEVDLTNVDTFERVTLATEDYFVGNQTEFLDLILETGYQAGWYDIEIRVVDSVTGEVIANAAQEFAGLIQLPLESINYDNFVDNPVVNQGDVYVGDAVIVHESGGGSFGWMLLALFGLIPVRRKLVNKH</sequence>
<proteinExistence type="predicted"/>
<evidence type="ECO:0000256" key="1">
    <source>
        <dbReference type="SAM" id="SignalP"/>
    </source>
</evidence>
<accession>A0A545T2C9</accession>
<name>A0A545T2C9_9GAMM</name>
<dbReference type="OrthoDB" id="6322244at2"/>